<dbReference type="Pfam" id="PF08448">
    <property type="entry name" value="PAS_4"/>
    <property type="match status" value="1"/>
</dbReference>
<dbReference type="InterPro" id="IPR009057">
    <property type="entry name" value="Homeodomain-like_sf"/>
</dbReference>
<evidence type="ECO:0000313" key="6">
    <source>
        <dbReference type="Proteomes" id="UP001374893"/>
    </source>
</evidence>
<dbReference type="SUPFAM" id="SSF55785">
    <property type="entry name" value="PYP-like sensor domain (PAS domain)"/>
    <property type="match status" value="1"/>
</dbReference>
<dbReference type="InterPro" id="IPR018060">
    <property type="entry name" value="HTH_AraC"/>
</dbReference>
<keyword evidence="2" id="KW-0238">DNA-binding</keyword>
<dbReference type="PROSITE" id="PS00041">
    <property type="entry name" value="HTH_ARAC_FAMILY_1"/>
    <property type="match status" value="1"/>
</dbReference>
<dbReference type="SMART" id="SM00342">
    <property type="entry name" value="HTH_ARAC"/>
    <property type="match status" value="1"/>
</dbReference>
<proteinExistence type="predicted"/>
<organism evidence="5 6">
    <name type="scientific">Haloferula helveola</name>
    <dbReference type="NCBI Taxonomy" id="490095"/>
    <lineage>
        <taxon>Bacteria</taxon>
        <taxon>Pseudomonadati</taxon>
        <taxon>Verrucomicrobiota</taxon>
        <taxon>Verrucomicrobiia</taxon>
        <taxon>Verrucomicrobiales</taxon>
        <taxon>Verrucomicrobiaceae</taxon>
        <taxon>Haloferula</taxon>
    </lineage>
</organism>
<sequence>MNASIAETDFACRYPMAARVFELFDFLPNAYFYAKDRDHRYIGVSESVLREVFGLKEMGDLVGKTDHDFQPPALAEAYHAEDRRAMETRQRTPSEVWLVPQVKGPARWYVSTKIPLIGDDDRIEGIAGVMYRIDTPEAELSHFQEMVPVIRHIEEHFREPVNMSSMAAKVGLSSTQFNVRFRAILHMSPTEFLLTVRLQHVRRALVATKKAITQIAIECGFYDQSHLTRKFRRSFGITPAQYRRRFR</sequence>
<protein>
    <submittedName>
        <fullName evidence="5">Transcriptional regulator</fullName>
    </submittedName>
</protein>
<evidence type="ECO:0000256" key="2">
    <source>
        <dbReference type="ARBA" id="ARBA00023125"/>
    </source>
</evidence>
<dbReference type="PROSITE" id="PS01124">
    <property type="entry name" value="HTH_ARAC_FAMILY_2"/>
    <property type="match status" value="1"/>
</dbReference>
<name>A0ABN6GY10_9BACT</name>
<keyword evidence="1" id="KW-0805">Transcription regulation</keyword>
<keyword evidence="6" id="KW-1185">Reference proteome</keyword>
<dbReference type="Gene3D" id="3.30.450.20">
    <property type="entry name" value="PAS domain"/>
    <property type="match status" value="1"/>
</dbReference>
<dbReference type="Gene3D" id="1.10.10.60">
    <property type="entry name" value="Homeodomain-like"/>
    <property type="match status" value="1"/>
</dbReference>
<dbReference type="RefSeq" id="WP_338687591.1">
    <property type="nucleotide sequence ID" value="NZ_AP024702.1"/>
</dbReference>
<gene>
    <name evidence="5" type="primary">araC_1</name>
    <name evidence="5" type="ORF">HAHE_01050</name>
</gene>
<evidence type="ECO:0000256" key="3">
    <source>
        <dbReference type="ARBA" id="ARBA00023163"/>
    </source>
</evidence>
<keyword evidence="3" id="KW-0804">Transcription</keyword>
<accession>A0ABN6GY10</accession>
<dbReference type="SUPFAM" id="SSF46689">
    <property type="entry name" value="Homeodomain-like"/>
    <property type="match status" value="2"/>
</dbReference>
<dbReference type="Proteomes" id="UP001374893">
    <property type="component" value="Chromosome"/>
</dbReference>
<dbReference type="InterPro" id="IPR020449">
    <property type="entry name" value="Tscrpt_reg_AraC-type_HTH"/>
</dbReference>
<reference evidence="5 6" key="1">
    <citation type="submission" date="2021-06" db="EMBL/GenBank/DDBJ databases">
        <title>Complete genome of Haloferula helveola possessing various polysaccharide degrading enzymes.</title>
        <authorList>
            <person name="Takami H."/>
            <person name="Huang C."/>
            <person name="Hamasaki K."/>
        </authorList>
    </citation>
    <scope>NUCLEOTIDE SEQUENCE [LARGE SCALE GENOMIC DNA]</scope>
    <source>
        <strain evidence="5 6">CN-1</strain>
    </source>
</reference>
<dbReference type="InterPro" id="IPR018062">
    <property type="entry name" value="HTH_AraC-typ_CS"/>
</dbReference>
<dbReference type="EMBL" id="AP024702">
    <property type="protein sequence ID" value="BCX46197.1"/>
    <property type="molecule type" value="Genomic_DNA"/>
</dbReference>
<dbReference type="PANTHER" id="PTHR46796:SF13">
    <property type="entry name" value="HTH-TYPE TRANSCRIPTIONAL ACTIVATOR RHAS"/>
    <property type="match status" value="1"/>
</dbReference>
<evidence type="ECO:0000313" key="5">
    <source>
        <dbReference type="EMBL" id="BCX46197.1"/>
    </source>
</evidence>
<dbReference type="InterPro" id="IPR050204">
    <property type="entry name" value="AraC_XylS_family_regulators"/>
</dbReference>
<dbReference type="Pfam" id="PF12833">
    <property type="entry name" value="HTH_18"/>
    <property type="match status" value="1"/>
</dbReference>
<dbReference type="InterPro" id="IPR013656">
    <property type="entry name" value="PAS_4"/>
</dbReference>
<evidence type="ECO:0000256" key="1">
    <source>
        <dbReference type="ARBA" id="ARBA00023015"/>
    </source>
</evidence>
<feature type="domain" description="HTH araC/xylS-type" evidence="4">
    <location>
        <begin position="147"/>
        <end position="245"/>
    </location>
</feature>
<dbReference type="PANTHER" id="PTHR46796">
    <property type="entry name" value="HTH-TYPE TRANSCRIPTIONAL ACTIVATOR RHAS-RELATED"/>
    <property type="match status" value="1"/>
</dbReference>
<dbReference type="PRINTS" id="PR00032">
    <property type="entry name" value="HTHARAC"/>
</dbReference>
<evidence type="ECO:0000259" key="4">
    <source>
        <dbReference type="PROSITE" id="PS01124"/>
    </source>
</evidence>
<dbReference type="InterPro" id="IPR035965">
    <property type="entry name" value="PAS-like_dom_sf"/>
</dbReference>